<reference evidence="7" key="3">
    <citation type="submission" date="2025-09" db="UniProtKB">
        <authorList>
            <consortium name="Ensembl"/>
        </authorList>
    </citation>
    <scope>IDENTIFICATION</scope>
</reference>
<sequence>MFPTGPSPCEEERWAATEAHSVYIPSCEPGGAFTTRQCQQGGQCWCVDHTGQELPGTRHPAGGAVSCKISIYTIHTKHFTTSHDCKMIVPHPVH</sequence>
<dbReference type="STRING" id="31033.ENSTRUP00000050750"/>
<evidence type="ECO:0000256" key="1">
    <source>
        <dbReference type="ARBA" id="ARBA00004613"/>
    </source>
</evidence>
<dbReference type="PANTHER" id="PTHR12352:SF3">
    <property type="entry name" value="NIDOGEN-2"/>
    <property type="match status" value="1"/>
</dbReference>
<reference evidence="7" key="2">
    <citation type="submission" date="2025-08" db="UniProtKB">
        <authorList>
            <consortium name="Ensembl"/>
        </authorList>
    </citation>
    <scope>IDENTIFICATION</scope>
</reference>
<dbReference type="GO" id="GO:0005615">
    <property type="term" value="C:extracellular space"/>
    <property type="evidence" value="ECO:0007669"/>
    <property type="project" value="TreeGrafter"/>
</dbReference>
<dbReference type="InterPro" id="IPR000716">
    <property type="entry name" value="Thyroglobulin_1"/>
</dbReference>
<evidence type="ECO:0000313" key="7">
    <source>
        <dbReference type="Ensembl" id="ENSTRUP00000050750.1"/>
    </source>
</evidence>
<name>A0A3B5K487_TAKRU</name>
<keyword evidence="8" id="KW-1185">Reference proteome</keyword>
<dbReference type="GeneTree" id="ENSGT00940000177230"/>
<dbReference type="Proteomes" id="UP000005226">
    <property type="component" value="Chromosome 7"/>
</dbReference>
<keyword evidence="2" id="KW-0964">Secreted</keyword>
<dbReference type="InterPro" id="IPR036857">
    <property type="entry name" value="Thyroglobulin_1_sf"/>
</dbReference>
<evidence type="ECO:0000256" key="3">
    <source>
        <dbReference type="ARBA" id="ARBA00022737"/>
    </source>
</evidence>
<proteinExistence type="predicted"/>
<dbReference type="SUPFAM" id="SSF57610">
    <property type="entry name" value="Thyroglobulin type-1 domain"/>
    <property type="match status" value="1"/>
</dbReference>
<dbReference type="InterPro" id="IPR051950">
    <property type="entry name" value="Dev_reg/Prot_inhib"/>
</dbReference>
<dbReference type="Pfam" id="PF00086">
    <property type="entry name" value="Thyroglobulin_1"/>
    <property type="match status" value="1"/>
</dbReference>
<evidence type="ECO:0000259" key="6">
    <source>
        <dbReference type="PROSITE" id="PS51162"/>
    </source>
</evidence>
<protein>
    <recommendedName>
        <fullName evidence="6">Thyroglobulin type-1 domain-containing protein</fullName>
    </recommendedName>
</protein>
<dbReference type="Gene3D" id="4.10.800.10">
    <property type="entry name" value="Thyroglobulin type-1"/>
    <property type="match status" value="1"/>
</dbReference>
<dbReference type="PROSITE" id="PS51162">
    <property type="entry name" value="THYROGLOBULIN_1_2"/>
    <property type="match status" value="1"/>
</dbReference>
<comment type="caution">
    <text evidence="5">Lacks conserved residue(s) required for the propagation of feature annotation.</text>
</comment>
<dbReference type="InParanoid" id="A0A3B5K487"/>
<evidence type="ECO:0000313" key="8">
    <source>
        <dbReference type="Proteomes" id="UP000005226"/>
    </source>
</evidence>
<evidence type="ECO:0000256" key="2">
    <source>
        <dbReference type="ARBA" id="ARBA00022525"/>
    </source>
</evidence>
<feature type="domain" description="Thyroglobulin type-1" evidence="6">
    <location>
        <begin position="6"/>
        <end position="67"/>
    </location>
</feature>
<dbReference type="PROSITE" id="PS00484">
    <property type="entry name" value="THYROGLOBULIN_1_1"/>
    <property type="match status" value="1"/>
</dbReference>
<keyword evidence="3" id="KW-0677">Repeat</keyword>
<accession>A0A3B5K487</accession>
<evidence type="ECO:0000256" key="4">
    <source>
        <dbReference type="ARBA" id="ARBA00023157"/>
    </source>
</evidence>
<dbReference type="PANTHER" id="PTHR12352">
    <property type="entry name" value="SECRETED MODULAR CALCIUM-BINDING PROTEIN"/>
    <property type="match status" value="1"/>
</dbReference>
<dbReference type="SMART" id="SM00211">
    <property type="entry name" value="TY"/>
    <property type="match status" value="1"/>
</dbReference>
<evidence type="ECO:0000256" key="5">
    <source>
        <dbReference type="PROSITE-ProRule" id="PRU00500"/>
    </source>
</evidence>
<organism evidence="7 8">
    <name type="scientific">Takifugu rubripes</name>
    <name type="common">Japanese pufferfish</name>
    <name type="synonym">Fugu rubripes</name>
    <dbReference type="NCBI Taxonomy" id="31033"/>
    <lineage>
        <taxon>Eukaryota</taxon>
        <taxon>Metazoa</taxon>
        <taxon>Chordata</taxon>
        <taxon>Craniata</taxon>
        <taxon>Vertebrata</taxon>
        <taxon>Euteleostomi</taxon>
        <taxon>Actinopterygii</taxon>
        <taxon>Neopterygii</taxon>
        <taxon>Teleostei</taxon>
        <taxon>Neoteleostei</taxon>
        <taxon>Acanthomorphata</taxon>
        <taxon>Eupercaria</taxon>
        <taxon>Tetraodontiformes</taxon>
        <taxon>Tetradontoidea</taxon>
        <taxon>Tetraodontidae</taxon>
        <taxon>Takifugu</taxon>
    </lineage>
</organism>
<dbReference type="AlphaFoldDB" id="A0A3B5K487"/>
<keyword evidence="4" id="KW-1015">Disulfide bond</keyword>
<dbReference type="Ensembl" id="ENSTRUT00000054953.2">
    <property type="protein sequence ID" value="ENSTRUP00000050750.1"/>
    <property type="gene ID" value="ENSTRUG00000023673.2"/>
</dbReference>
<comment type="subcellular location">
    <subcellularLocation>
        <location evidence="1">Secreted</location>
    </subcellularLocation>
</comment>
<reference evidence="7 8" key="1">
    <citation type="journal article" date="2011" name="Genome Biol. Evol.">
        <title>Integration of the genetic map and genome assembly of fugu facilitates insights into distinct features of genome evolution in teleosts and mammals.</title>
        <authorList>
            <person name="Kai W."/>
            <person name="Kikuchi K."/>
            <person name="Tohari S."/>
            <person name="Chew A.K."/>
            <person name="Tay A."/>
            <person name="Fujiwara A."/>
            <person name="Hosoya S."/>
            <person name="Suetake H."/>
            <person name="Naruse K."/>
            <person name="Brenner S."/>
            <person name="Suzuki Y."/>
            <person name="Venkatesh B."/>
        </authorList>
    </citation>
    <scope>NUCLEOTIDE SEQUENCE [LARGE SCALE GENOMIC DNA]</scope>
</reference>
<dbReference type="OMA" id="EERWAAT"/>
<dbReference type="CDD" id="cd00191">
    <property type="entry name" value="TY"/>
    <property type="match status" value="1"/>
</dbReference>